<dbReference type="GO" id="GO:0005634">
    <property type="term" value="C:nucleus"/>
    <property type="evidence" value="ECO:0007669"/>
    <property type="project" value="UniProtKB-SubCell"/>
</dbReference>
<accession>A0AAN5D8Y5</accession>
<dbReference type="AlphaFoldDB" id="A0AAN5D8Y5"/>
<feature type="compositionally biased region" description="Acidic residues" evidence="3">
    <location>
        <begin position="267"/>
        <end position="278"/>
    </location>
</feature>
<comment type="subcellular location">
    <subcellularLocation>
        <location evidence="1">Nucleus</location>
    </subcellularLocation>
</comment>
<dbReference type="EMBL" id="BTRK01000006">
    <property type="protein sequence ID" value="GMR58616.1"/>
    <property type="molecule type" value="Genomic_DNA"/>
</dbReference>
<dbReference type="GO" id="GO:0006355">
    <property type="term" value="P:regulation of DNA-templated transcription"/>
    <property type="evidence" value="ECO:0007669"/>
    <property type="project" value="InterPro"/>
</dbReference>
<proteinExistence type="predicted"/>
<feature type="region of interest" description="Disordered" evidence="3">
    <location>
        <begin position="667"/>
        <end position="807"/>
    </location>
</feature>
<evidence type="ECO:0000256" key="3">
    <source>
        <dbReference type="SAM" id="MobiDB-lite"/>
    </source>
</evidence>
<protein>
    <submittedName>
        <fullName evidence="4">Uncharacterized protein</fullName>
    </submittedName>
</protein>
<comment type="caution">
    <text evidence="4">The sequence shown here is derived from an EMBL/GenBank/DDBJ whole genome shotgun (WGS) entry which is preliminary data.</text>
</comment>
<organism evidence="4 5">
    <name type="scientific">Pristionchus mayeri</name>
    <dbReference type="NCBI Taxonomy" id="1317129"/>
    <lineage>
        <taxon>Eukaryota</taxon>
        <taxon>Metazoa</taxon>
        <taxon>Ecdysozoa</taxon>
        <taxon>Nematoda</taxon>
        <taxon>Chromadorea</taxon>
        <taxon>Rhabditida</taxon>
        <taxon>Rhabditina</taxon>
        <taxon>Diplogasteromorpha</taxon>
        <taxon>Diplogasteroidea</taxon>
        <taxon>Neodiplogasteridae</taxon>
        <taxon>Pristionchus</taxon>
    </lineage>
</organism>
<feature type="compositionally biased region" description="Basic residues" evidence="3">
    <location>
        <begin position="362"/>
        <end position="371"/>
    </location>
</feature>
<dbReference type="PROSITE" id="PS00354">
    <property type="entry name" value="HMGI_Y"/>
    <property type="match status" value="1"/>
</dbReference>
<dbReference type="InterPro" id="IPR000637">
    <property type="entry name" value="HMGI/Y_DNA-bd_CS"/>
</dbReference>
<evidence type="ECO:0000256" key="1">
    <source>
        <dbReference type="ARBA" id="ARBA00004123"/>
    </source>
</evidence>
<gene>
    <name evidence="4" type="ORF">PMAYCL1PPCAC_28811</name>
</gene>
<dbReference type="Proteomes" id="UP001328107">
    <property type="component" value="Unassembled WGS sequence"/>
</dbReference>
<feature type="compositionally biased region" description="Basic and acidic residues" evidence="3">
    <location>
        <begin position="327"/>
        <end position="337"/>
    </location>
</feature>
<feature type="non-terminal residue" evidence="4">
    <location>
        <position position="807"/>
    </location>
</feature>
<feature type="non-terminal residue" evidence="4">
    <location>
        <position position="1"/>
    </location>
</feature>
<feature type="compositionally biased region" description="Acidic residues" evidence="3">
    <location>
        <begin position="567"/>
        <end position="582"/>
    </location>
</feature>
<evidence type="ECO:0000313" key="5">
    <source>
        <dbReference type="Proteomes" id="UP001328107"/>
    </source>
</evidence>
<feature type="compositionally biased region" description="Basic and acidic residues" evidence="3">
    <location>
        <begin position="234"/>
        <end position="247"/>
    </location>
</feature>
<feature type="compositionally biased region" description="Basic and acidic residues" evidence="3">
    <location>
        <begin position="763"/>
        <end position="774"/>
    </location>
</feature>
<reference evidence="5" key="1">
    <citation type="submission" date="2022-10" db="EMBL/GenBank/DDBJ databases">
        <title>Genome assembly of Pristionchus species.</title>
        <authorList>
            <person name="Yoshida K."/>
            <person name="Sommer R.J."/>
        </authorList>
    </citation>
    <scope>NUCLEOTIDE SEQUENCE [LARGE SCALE GENOMIC DNA]</scope>
    <source>
        <strain evidence="5">RS5460</strain>
    </source>
</reference>
<feature type="compositionally biased region" description="Basic and acidic residues" evidence="3">
    <location>
        <begin position="552"/>
        <end position="566"/>
    </location>
</feature>
<evidence type="ECO:0000313" key="4">
    <source>
        <dbReference type="EMBL" id="GMR58616.1"/>
    </source>
</evidence>
<feature type="region of interest" description="Disordered" evidence="3">
    <location>
        <begin position="1"/>
        <end position="101"/>
    </location>
</feature>
<feature type="compositionally biased region" description="Polar residues" evidence="3">
    <location>
        <begin position="795"/>
        <end position="807"/>
    </location>
</feature>
<feature type="compositionally biased region" description="Basic and acidic residues" evidence="3">
    <location>
        <begin position="372"/>
        <end position="384"/>
    </location>
</feature>
<feature type="compositionally biased region" description="Acidic residues" evidence="3">
    <location>
        <begin position="518"/>
        <end position="537"/>
    </location>
</feature>
<feature type="compositionally biased region" description="Low complexity" evidence="3">
    <location>
        <begin position="473"/>
        <end position="486"/>
    </location>
</feature>
<keyword evidence="2" id="KW-0539">Nucleus</keyword>
<feature type="region of interest" description="Disordered" evidence="3">
    <location>
        <begin position="166"/>
        <end position="625"/>
    </location>
</feature>
<keyword evidence="5" id="KW-1185">Reference proteome</keyword>
<feature type="compositionally biased region" description="Basic and acidic residues" evidence="3">
    <location>
        <begin position="489"/>
        <end position="517"/>
    </location>
</feature>
<feature type="compositionally biased region" description="Low complexity" evidence="3">
    <location>
        <begin position="15"/>
        <end position="32"/>
    </location>
</feature>
<feature type="compositionally biased region" description="Polar residues" evidence="3">
    <location>
        <begin position="43"/>
        <end position="58"/>
    </location>
</feature>
<evidence type="ECO:0000256" key="2">
    <source>
        <dbReference type="ARBA" id="ARBA00023242"/>
    </source>
</evidence>
<feature type="compositionally biased region" description="Polar residues" evidence="3">
    <location>
        <begin position="254"/>
        <end position="264"/>
    </location>
</feature>
<sequence length="807" mass="88773">FGQFQLARAMSDAEGGPSSSRSSRRNGGNAPRVASDSPAIANTEASGSTSREPSSAHSLTPLGRTKRMREELERLNTPSYGGNLFTAPSSRKRETKKNTRFSPDLETHKKHKTAAEKLNEAAAAFEEKPKQTRKRHVLSLKDTVGKLFSMRKHLVVRDFCLPPTFGGKGAELHRRLPKEQWGGGKASTSGKTAGRRSTLGDAPSSSLASFHFEPVAEAEDAVEDHPPRGRTKKKASEERDTKMETRKSRGGHSKSVSMELSSNGEPQENDEIEEEIAVEESVKKGRKGRLSLPPPPPSSSIAGTGRRSKSGVSRAIKQELMDEEEDQSRGGRRERETTITTKAEPDESEEGPSSSAPPDRSRSRKRGRHSRSTKDDDSAEHEMASEPPAKRKNTRRSTRSTVDEEEMEESEIETKKNTTGKHRNRRTVSQLLMDDLREGEKGEDGEEETEEGGMVTRRRSFRGHVDGSGEGAATTTRTAKIPTITRKGARLEAGKDASLDPGHEVAHLMNREEVNDERMEDEEKDEREEEEDEGGEEEPIRPSPSMLLDESTGEKSGYEEESSRELEGEETEEGMKEGEEEQTTPARRGRGRPRKDGMPFKTNTTPKPKRIEQEIVAPISRPRRSVALNQKMADFITETATRSARRASAGAPTPVTPRTLAAAGVTLRLPSPPPIPEVKAAPGSALHIMRALKKKKLPSMRSPSPPLPSPGGRSGSLRSTTAATTNLTDAPPIQQGDGEEKEKKEEEEEEEQPGPSRPPQRQRRSDESAAKPDQKDEEEGGEKEEQSTDLPRIVQYSSITSNLSSKK</sequence>
<name>A0AAN5D8Y5_9BILA</name>